<proteinExistence type="predicted"/>
<gene>
    <name evidence="2" type="ORF">JDV02_001419</name>
</gene>
<feature type="region of interest" description="Disordered" evidence="1">
    <location>
        <begin position="201"/>
        <end position="232"/>
    </location>
</feature>
<dbReference type="AlphaFoldDB" id="A0A9Q8Q721"/>
<dbReference type="Proteomes" id="UP000829364">
    <property type="component" value="Chromosome 1"/>
</dbReference>
<evidence type="ECO:0000313" key="3">
    <source>
        <dbReference type="Proteomes" id="UP000829364"/>
    </source>
</evidence>
<dbReference type="KEGG" id="ptkz:JDV02_001419"/>
<evidence type="ECO:0000256" key="1">
    <source>
        <dbReference type="SAM" id="MobiDB-lite"/>
    </source>
</evidence>
<sequence>MQALIRQQEDDEADDGSVTEPDSDPDEIFEQALQFAAHIYEIVFRRWGDKNTLSFIHTTLVFMLRMSQLPAAISHLEDRYPWKLASMMLNYLLKTIKKEPRIDTEDFPGQEKKSQEPVPLPEDYALRGLLFADDFFPKGWFDNERLDETDRYLEATSKTLDRQERILWIGRRIADSGKWLTWDDKARRFGVDSKYDFELEGLPSDNQSAGNVTTVDPGPAPVEIDIDDERAS</sequence>
<keyword evidence="3" id="KW-1185">Reference proteome</keyword>
<dbReference type="InterPro" id="IPR011990">
    <property type="entry name" value="TPR-like_helical_dom_sf"/>
</dbReference>
<accession>A0A9Q8Q721</accession>
<organism evidence="2 3">
    <name type="scientific">Purpureocillium takamizusanense</name>
    <dbReference type="NCBI Taxonomy" id="2060973"/>
    <lineage>
        <taxon>Eukaryota</taxon>
        <taxon>Fungi</taxon>
        <taxon>Dikarya</taxon>
        <taxon>Ascomycota</taxon>
        <taxon>Pezizomycotina</taxon>
        <taxon>Sordariomycetes</taxon>
        <taxon>Hypocreomycetidae</taxon>
        <taxon>Hypocreales</taxon>
        <taxon>Ophiocordycipitaceae</taxon>
        <taxon>Purpureocillium</taxon>
    </lineage>
</organism>
<dbReference type="EMBL" id="CP086354">
    <property type="protein sequence ID" value="UNI14828.1"/>
    <property type="molecule type" value="Genomic_DNA"/>
</dbReference>
<name>A0A9Q8Q721_9HYPO</name>
<protein>
    <submittedName>
        <fullName evidence="2">Uncharacterized protein</fullName>
    </submittedName>
</protein>
<feature type="compositionally biased region" description="Polar residues" evidence="1">
    <location>
        <begin position="204"/>
        <end position="214"/>
    </location>
</feature>
<evidence type="ECO:0000313" key="2">
    <source>
        <dbReference type="EMBL" id="UNI14828.1"/>
    </source>
</evidence>
<dbReference type="GO" id="GO:0070034">
    <property type="term" value="F:telomerase RNA binding"/>
    <property type="evidence" value="ECO:0007669"/>
    <property type="project" value="TreeGrafter"/>
</dbReference>
<reference evidence="2" key="1">
    <citation type="submission" date="2021-11" db="EMBL/GenBank/DDBJ databases">
        <title>Purpureocillium_takamizusanense_genome.</title>
        <authorList>
            <person name="Nguyen N.-H."/>
        </authorList>
    </citation>
    <scope>NUCLEOTIDE SEQUENCE</scope>
    <source>
        <strain evidence="2">PT3</strain>
    </source>
</reference>
<dbReference type="InterPro" id="IPR045153">
    <property type="entry name" value="Est1/Ebs1-like"/>
</dbReference>
<dbReference type="SUPFAM" id="SSF48452">
    <property type="entry name" value="TPR-like"/>
    <property type="match status" value="1"/>
</dbReference>
<dbReference type="GO" id="GO:0005697">
    <property type="term" value="C:telomerase holoenzyme complex"/>
    <property type="evidence" value="ECO:0007669"/>
    <property type="project" value="TreeGrafter"/>
</dbReference>
<dbReference type="PANTHER" id="PTHR15696">
    <property type="entry name" value="SMG-7 SUPPRESSOR WITH MORPHOLOGICAL EFFECT ON GENITALIA PROTEIN 7"/>
    <property type="match status" value="1"/>
</dbReference>
<dbReference type="GeneID" id="72063382"/>
<dbReference type="GO" id="GO:0042162">
    <property type="term" value="F:telomeric DNA binding"/>
    <property type="evidence" value="ECO:0007669"/>
    <property type="project" value="TreeGrafter"/>
</dbReference>
<dbReference type="PANTHER" id="PTHR15696:SF0">
    <property type="entry name" value="TELOMERASE-BINDING PROTEIN EST1A"/>
    <property type="match status" value="1"/>
</dbReference>
<dbReference type="GO" id="GO:0000184">
    <property type="term" value="P:nuclear-transcribed mRNA catabolic process, nonsense-mediated decay"/>
    <property type="evidence" value="ECO:0007669"/>
    <property type="project" value="TreeGrafter"/>
</dbReference>
<dbReference type="OrthoDB" id="2017974at2759"/>
<feature type="compositionally biased region" description="Acidic residues" evidence="1">
    <location>
        <begin position="9"/>
        <end position="25"/>
    </location>
</feature>
<dbReference type="RefSeq" id="XP_047838309.1">
    <property type="nucleotide sequence ID" value="XM_047982345.1"/>
</dbReference>
<feature type="region of interest" description="Disordered" evidence="1">
    <location>
        <begin position="1"/>
        <end position="25"/>
    </location>
</feature>